<keyword evidence="1" id="KW-0479">Metal-binding</keyword>
<evidence type="ECO:0000256" key="2">
    <source>
        <dbReference type="ARBA" id="ARBA00022771"/>
    </source>
</evidence>
<dbReference type="Pfam" id="PF22586">
    <property type="entry name" value="ANCHR-like_BBOX"/>
    <property type="match status" value="1"/>
</dbReference>
<dbReference type="SMART" id="SM00064">
    <property type="entry name" value="FYVE"/>
    <property type="match status" value="1"/>
</dbReference>
<accession>A0A834HMI5</accession>
<evidence type="ECO:0000313" key="7">
    <source>
        <dbReference type="EMBL" id="KAF7264977.1"/>
    </source>
</evidence>
<feature type="compositionally biased region" description="Polar residues" evidence="5">
    <location>
        <begin position="140"/>
        <end position="150"/>
    </location>
</feature>
<feature type="domain" description="FYVE-type" evidence="6">
    <location>
        <begin position="1"/>
        <end position="56"/>
    </location>
</feature>
<dbReference type="GO" id="GO:0009838">
    <property type="term" value="P:abscission"/>
    <property type="evidence" value="ECO:0007669"/>
    <property type="project" value="TreeGrafter"/>
</dbReference>
<dbReference type="InterPro" id="IPR013083">
    <property type="entry name" value="Znf_RING/FYVE/PHD"/>
</dbReference>
<dbReference type="GO" id="GO:0032154">
    <property type="term" value="C:cleavage furrow"/>
    <property type="evidence" value="ECO:0007669"/>
    <property type="project" value="TreeGrafter"/>
</dbReference>
<keyword evidence="3" id="KW-0862">Zinc</keyword>
<dbReference type="SUPFAM" id="SSF57903">
    <property type="entry name" value="FYVE/PHD zinc finger"/>
    <property type="match status" value="1"/>
</dbReference>
<dbReference type="Gene3D" id="3.30.40.10">
    <property type="entry name" value="Zinc/RING finger domain, C3HC4 (zinc finger)"/>
    <property type="match status" value="1"/>
</dbReference>
<dbReference type="SUPFAM" id="SSF57845">
    <property type="entry name" value="B-box zinc-binding domain"/>
    <property type="match status" value="1"/>
</dbReference>
<dbReference type="PANTHER" id="PTHR46603">
    <property type="entry name" value="ABSCISSION/NOCUT CHECKPOINT REGULATOR"/>
    <property type="match status" value="1"/>
</dbReference>
<sequence length="297" mass="33786">MSCNHCGTKFNIFHKELGCANCGLALCSKCLKQKAKVPSKGSGEFSVCKTCYRKMNNSSQSQEIFEPPDKYLKRLENLENPAAPPITVYRENPTVTNLKCGLSPADKDIVDRLARLKEKEKALPSDGEIRERLAKLKGENVSQSTQQTRQFPPDTKTEQEKVESLLEQLGAEQNIEQTHNYTDNLAKRLATLKGEEHRDQAKSNDIEDEIDSEEEIHNITKKIVSQVSLEERCPLNTFKEVDEDTNDSPELPWCVLCNEDAVYKCLDCSGDLYCRSCSVDIHKEWDQTDHRIIPYKK</sequence>
<dbReference type="PANTHER" id="PTHR46603:SF1">
    <property type="entry name" value="ABSCISSION_NOCUT CHECKPOINT REGULATOR"/>
    <property type="match status" value="1"/>
</dbReference>
<dbReference type="CDD" id="cd19817">
    <property type="entry name" value="Bbox1_ANCHR-like"/>
    <property type="match status" value="1"/>
</dbReference>
<evidence type="ECO:0000256" key="1">
    <source>
        <dbReference type="ARBA" id="ARBA00022723"/>
    </source>
</evidence>
<dbReference type="GO" id="GO:0005813">
    <property type="term" value="C:centrosome"/>
    <property type="evidence" value="ECO:0007669"/>
    <property type="project" value="TreeGrafter"/>
</dbReference>
<evidence type="ECO:0000256" key="5">
    <source>
        <dbReference type="SAM" id="MobiDB-lite"/>
    </source>
</evidence>
<dbReference type="GO" id="GO:0030496">
    <property type="term" value="C:midbody"/>
    <property type="evidence" value="ECO:0007669"/>
    <property type="project" value="TreeGrafter"/>
</dbReference>
<gene>
    <name evidence="7" type="ORF">GWI33_021785</name>
</gene>
<dbReference type="GO" id="GO:0008270">
    <property type="term" value="F:zinc ion binding"/>
    <property type="evidence" value="ECO:0007669"/>
    <property type="project" value="UniProtKB-KW"/>
</dbReference>
<feature type="region of interest" description="Disordered" evidence="5">
    <location>
        <begin position="136"/>
        <end position="160"/>
    </location>
</feature>
<dbReference type="AlphaFoldDB" id="A0A834HMI5"/>
<organism evidence="7 8">
    <name type="scientific">Rhynchophorus ferrugineus</name>
    <name type="common">Red palm weevil</name>
    <name type="synonym">Curculio ferrugineus</name>
    <dbReference type="NCBI Taxonomy" id="354439"/>
    <lineage>
        <taxon>Eukaryota</taxon>
        <taxon>Metazoa</taxon>
        <taxon>Ecdysozoa</taxon>
        <taxon>Arthropoda</taxon>
        <taxon>Hexapoda</taxon>
        <taxon>Insecta</taxon>
        <taxon>Pterygota</taxon>
        <taxon>Neoptera</taxon>
        <taxon>Endopterygota</taxon>
        <taxon>Coleoptera</taxon>
        <taxon>Polyphaga</taxon>
        <taxon>Cucujiformia</taxon>
        <taxon>Curculionidae</taxon>
        <taxon>Dryophthorinae</taxon>
        <taxon>Rhynchophorus</taxon>
    </lineage>
</organism>
<evidence type="ECO:0000313" key="8">
    <source>
        <dbReference type="Proteomes" id="UP000625711"/>
    </source>
</evidence>
<reference evidence="7" key="1">
    <citation type="submission" date="2020-08" db="EMBL/GenBank/DDBJ databases">
        <title>Genome sequencing and assembly of the red palm weevil Rhynchophorus ferrugineus.</title>
        <authorList>
            <person name="Dias G.B."/>
            <person name="Bergman C.M."/>
            <person name="Manee M."/>
        </authorList>
    </citation>
    <scope>NUCLEOTIDE SEQUENCE</scope>
    <source>
        <strain evidence="7">AA-2017</strain>
        <tissue evidence="7">Whole larva</tissue>
    </source>
</reference>
<dbReference type="OrthoDB" id="5407799at2759"/>
<dbReference type="InterPro" id="IPR000306">
    <property type="entry name" value="Znf_FYVE"/>
</dbReference>
<evidence type="ECO:0000259" key="6">
    <source>
        <dbReference type="PROSITE" id="PS50178"/>
    </source>
</evidence>
<evidence type="ECO:0000256" key="4">
    <source>
        <dbReference type="PROSITE-ProRule" id="PRU00091"/>
    </source>
</evidence>
<dbReference type="Proteomes" id="UP000625711">
    <property type="component" value="Unassembled WGS sequence"/>
</dbReference>
<protein>
    <recommendedName>
        <fullName evidence="6">FYVE-type domain-containing protein</fullName>
    </recommendedName>
</protein>
<name>A0A834HMI5_RHYFE</name>
<keyword evidence="8" id="KW-1185">Reference proteome</keyword>
<dbReference type="PROSITE" id="PS50178">
    <property type="entry name" value="ZF_FYVE"/>
    <property type="match status" value="1"/>
</dbReference>
<evidence type="ECO:0000256" key="3">
    <source>
        <dbReference type="ARBA" id="ARBA00022833"/>
    </source>
</evidence>
<dbReference type="GO" id="GO:0044878">
    <property type="term" value="P:mitotic cytokinesis checkpoint signaling"/>
    <property type="evidence" value="ECO:0007669"/>
    <property type="project" value="TreeGrafter"/>
</dbReference>
<dbReference type="EMBL" id="JAACXV010015332">
    <property type="protein sequence ID" value="KAF7264977.1"/>
    <property type="molecule type" value="Genomic_DNA"/>
</dbReference>
<proteinExistence type="predicted"/>
<keyword evidence="2 4" id="KW-0863">Zinc-finger</keyword>
<dbReference type="Pfam" id="PF01363">
    <property type="entry name" value="FYVE"/>
    <property type="match status" value="1"/>
</dbReference>
<dbReference type="InterPro" id="IPR017455">
    <property type="entry name" value="Znf_FYVE-rel"/>
</dbReference>
<comment type="caution">
    <text evidence="7">The sequence shown here is derived from an EMBL/GenBank/DDBJ whole genome shotgun (WGS) entry which is preliminary data.</text>
</comment>
<dbReference type="InterPro" id="IPR044553">
    <property type="entry name" value="Bbox1_ANCHR"/>
</dbReference>
<dbReference type="GO" id="GO:0032266">
    <property type="term" value="F:phosphatidylinositol-3-phosphate binding"/>
    <property type="evidence" value="ECO:0007669"/>
    <property type="project" value="TreeGrafter"/>
</dbReference>
<dbReference type="InterPro" id="IPR011011">
    <property type="entry name" value="Znf_FYVE_PHD"/>
</dbReference>